<proteinExistence type="predicted"/>
<accession>A0A401GYC3</accession>
<feature type="transmembrane region" description="Helical" evidence="1">
    <location>
        <begin position="206"/>
        <end position="223"/>
    </location>
</feature>
<dbReference type="PANTHER" id="PTHR40465">
    <property type="entry name" value="CHROMOSOME 1, WHOLE GENOME SHOTGUN SEQUENCE"/>
    <property type="match status" value="1"/>
</dbReference>
<keyword evidence="1" id="KW-1133">Transmembrane helix</keyword>
<evidence type="ECO:0000256" key="1">
    <source>
        <dbReference type="SAM" id="Phobius"/>
    </source>
</evidence>
<organism evidence="3 4">
    <name type="scientific">Sparassis crispa</name>
    <dbReference type="NCBI Taxonomy" id="139825"/>
    <lineage>
        <taxon>Eukaryota</taxon>
        <taxon>Fungi</taxon>
        <taxon>Dikarya</taxon>
        <taxon>Basidiomycota</taxon>
        <taxon>Agaricomycotina</taxon>
        <taxon>Agaricomycetes</taxon>
        <taxon>Polyporales</taxon>
        <taxon>Sparassidaceae</taxon>
        <taxon>Sparassis</taxon>
    </lineage>
</organism>
<evidence type="ECO:0000259" key="2">
    <source>
        <dbReference type="Pfam" id="PF20152"/>
    </source>
</evidence>
<keyword evidence="1" id="KW-0472">Membrane</keyword>
<dbReference type="PANTHER" id="PTHR40465:SF1">
    <property type="entry name" value="DUF6534 DOMAIN-CONTAINING PROTEIN"/>
    <property type="match status" value="1"/>
</dbReference>
<dbReference type="InParanoid" id="A0A401GYC3"/>
<evidence type="ECO:0000313" key="4">
    <source>
        <dbReference type="Proteomes" id="UP000287166"/>
    </source>
</evidence>
<reference evidence="3 4" key="1">
    <citation type="journal article" date="2018" name="Sci. Rep.">
        <title>Genome sequence of the cauliflower mushroom Sparassis crispa (Hanabiratake) and its association with beneficial usage.</title>
        <authorList>
            <person name="Kiyama R."/>
            <person name="Furutani Y."/>
            <person name="Kawaguchi K."/>
            <person name="Nakanishi T."/>
        </authorList>
    </citation>
    <scope>NUCLEOTIDE SEQUENCE [LARGE SCALE GENOMIC DNA]</scope>
</reference>
<name>A0A401GYC3_9APHY</name>
<evidence type="ECO:0000313" key="3">
    <source>
        <dbReference type="EMBL" id="GBE87218.1"/>
    </source>
</evidence>
<comment type="caution">
    <text evidence="3">The sequence shown here is derived from an EMBL/GenBank/DDBJ whole genome shotgun (WGS) entry which is preliminary data.</text>
</comment>
<sequence length="316" mass="34887">MGSSHGNGEAESLLGPIMIAGIINSFVYGVSLLQVIQYYWARHKDPWLMRVLVFWMFVVDTSHTAAVMYMMYAYGVTNFMNTSILTATMWPFTTTPIWTGENAIPVQHLFAWRIKASTQSWAVFAVISFLSLAGGGLGLANAIAALRNPSVYHYRQSIPLGDTWIAVSLLDDAIISILLFIHLMRSRGITRSNTATTRFIRASAETTAYAVIFCVAELILFTASRDTNFHVMFAIPMGRLYSAALLASLNSRSTLRDELVGTGLAFRSAAGNRFELSMKPTEVTIAVEREIQMDDGFGAPSARKQGLLDLERSGFI</sequence>
<keyword evidence="1" id="KW-0812">Transmembrane</keyword>
<feature type="transmembrane region" description="Helical" evidence="1">
    <location>
        <begin position="79"/>
        <end position="100"/>
    </location>
</feature>
<dbReference type="InterPro" id="IPR045339">
    <property type="entry name" value="DUF6534"/>
</dbReference>
<dbReference type="GeneID" id="38784135"/>
<dbReference type="EMBL" id="BFAD01000010">
    <property type="protein sequence ID" value="GBE87218.1"/>
    <property type="molecule type" value="Genomic_DNA"/>
</dbReference>
<dbReference type="Pfam" id="PF20152">
    <property type="entry name" value="DUF6534"/>
    <property type="match status" value="1"/>
</dbReference>
<gene>
    <name evidence="3" type="ORF">SCP_1004650</name>
</gene>
<keyword evidence="4" id="KW-1185">Reference proteome</keyword>
<feature type="transmembrane region" description="Helical" evidence="1">
    <location>
        <begin position="17"/>
        <end position="40"/>
    </location>
</feature>
<protein>
    <recommendedName>
        <fullName evidence="2">DUF6534 domain-containing protein</fullName>
    </recommendedName>
</protein>
<feature type="transmembrane region" description="Helical" evidence="1">
    <location>
        <begin position="164"/>
        <end position="185"/>
    </location>
</feature>
<dbReference type="Proteomes" id="UP000287166">
    <property type="component" value="Unassembled WGS sequence"/>
</dbReference>
<dbReference type="OrthoDB" id="2562493at2759"/>
<dbReference type="RefSeq" id="XP_027618131.1">
    <property type="nucleotide sequence ID" value="XM_027762330.1"/>
</dbReference>
<feature type="domain" description="DUF6534" evidence="2">
    <location>
        <begin position="172"/>
        <end position="253"/>
    </location>
</feature>
<feature type="transmembrane region" description="Helical" evidence="1">
    <location>
        <begin position="121"/>
        <end position="144"/>
    </location>
</feature>
<feature type="transmembrane region" description="Helical" evidence="1">
    <location>
        <begin position="52"/>
        <end position="73"/>
    </location>
</feature>
<dbReference type="AlphaFoldDB" id="A0A401GYC3"/>